<name>H3RL67_PANSE</name>
<dbReference type="PATRIC" id="fig|660596.6.peg.5184"/>
<evidence type="ECO:0000313" key="1">
    <source>
        <dbReference type="EMBL" id="EHT97861.1"/>
    </source>
</evidence>
<dbReference type="Proteomes" id="UP000005050">
    <property type="component" value="Unassembled WGS sequence"/>
</dbReference>
<accession>H3RL67</accession>
<comment type="caution">
    <text evidence="1">The sequence shown here is derived from an EMBL/GenBank/DDBJ whole genome shotgun (WGS) entry which is preliminary data.</text>
</comment>
<protein>
    <submittedName>
        <fullName evidence="1">Uncharacterized protein</fullName>
    </submittedName>
</protein>
<organism evidence="1 2">
    <name type="scientific">Pantoea stewartii subsp. stewartii DC283</name>
    <dbReference type="NCBI Taxonomy" id="660596"/>
    <lineage>
        <taxon>Bacteria</taxon>
        <taxon>Pseudomonadati</taxon>
        <taxon>Pseudomonadota</taxon>
        <taxon>Gammaproteobacteria</taxon>
        <taxon>Enterobacterales</taxon>
        <taxon>Erwiniaceae</taxon>
        <taxon>Pantoea</taxon>
    </lineage>
</organism>
<evidence type="ECO:0000313" key="2">
    <source>
        <dbReference type="Proteomes" id="UP000005050"/>
    </source>
</evidence>
<reference evidence="1 2" key="1">
    <citation type="journal article" date="2012" name="Mol. Microbiol.">
        <title>The genetic and structural basis of two distinct terminal side branch residues in stewartan and amylovoran exopolysaccharides and their potential role in host adaptation.</title>
        <authorList>
            <person name="Wang X."/>
            <person name="Yang F."/>
            <person name="von Bodman S.B."/>
        </authorList>
    </citation>
    <scope>NUCLEOTIDE SEQUENCE [LARGE SCALE GENOMIC DNA]</scope>
    <source>
        <strain evidence="1 2">DC283</strain>
    </source>
</reference>
<gene>
    <name evidence="1" type="ORF">CKS_5438</name>
</gene>
<dbReference type="AlphaFoldDB" id="H3RL67"/>
<proteinExistence type="predicted"/>
<dbReference type="EMBL" id="AHIE01000040">
    <property type="protein sequence ID" value="EHT97861.1"/>
    <property type="molecule type" value="Genomic_DNA"/>
</dbReference>
<sequence>MVMKCIDQRSDCFPERLGEMPDIDKAFVVRQVLALQNNFSGVDPQALADDVPLSHCHVGSPGQYVSQSAAAQTGEAGNFFVSQLPAEYFIPDDLHRRVNIRFHLV</sequence>